<dbReference type="EMBL" id="HBFN01026879">
    <property type="protein sequence ID" value="CAD8801872.1"/>
    <property type="molecule type" value="Transcribed_RNA"/>
</dbReference>
<protein>
    <submittedName>
        <fullName evidence="1">Uncharacterized protein</fullName>
    </submittedName>
</protein>
<gene>
    <name evidence="1" type="ORF">HTEP1355_LOCUS15545</name>
</gene>
<evidence type="ECO:0000313" key="1">
    <source>
        <dbReference type="EMBL" id="CAD8801872.1"/>
    </source>
</evidence>
<organism evidence="1">
    <name type="scientific">Hemiselmis tepida</name>
    <dbReference type="NCBI Taxonomy" id="464990"/>
    <lineage>
        <taxon>Eukaryota</taxon>
        <taxon>Cryptophyceae</taxon>
        <taxon>Cryptomonadales</taxon>
        <taxon>Hemiselmidaceae</taxon>
        <taxon>Hemiselmis</taxon>
    </lineage>
</organism>
<dbReference type="AlphaFoldDB" id="A0A7S0VZE6"/>
<sequence length="142" mass="16527">MSDVYGRRWFKTPEGLAYLERKKKWDAYVAINETCLRDGVLKGMAPDDYAEMKKHFHRQAIVDAQTGEETVIPFSSSSSDDSYGERFDWGWETHLNGSVTYWGEAAKWDPERKTPKLLRNMEKIPEEWYRPKADKRADGSEG</sequence>
<reference evidence="1" key="1">
    <citation type="submission" date="2021-01" db="EMBL/GenBank/DDBJ databases">
        <authorList>
            <person name="Corre E."/>
            <person name="Pelletier E."/>
            <person name="Niang G."/>
            <person name="Scheremetjew M."/>
            <person name="Finn R."/>
            <person name="Kale V."/>
            <person name="Holt S."/>
            <person name="Cochrane G."/>
            <person name="Meng A."/>
            <person name="Brown T."/>
            <person name="Cohen L."/>
        </authorList>
    </citation>
    <scope>NUCLEOTIDE SEQUENCE</scope>
    <source>
        <strain evidence="1">CCMP443</strain>
    </source>
</reference>
<name>A0A7S0VZE6_9CRYP</name>
<proteinExistence type="predicted"/>
<accession>A0A7S0VZE6</accession>